<name>A0A974VXW7_9NOCA</name>
<dbReference type="PANTHER" id="PTHR43333">
    <property type="entry name" value="2-HACID_DH_C DOMAIN-CONTAINING PROTEIN"/>
    <property type="match status" value="1"/>
</dbReference>
<evidence type="ECO:0000313" key="4">
    <source>
        <dbReference type="EMBL" id="QSE87259.1"/>
    </source>
</evidence>
<reference evidence="4 5" key="2">
    <citation type="journal article" date="2022" name="Arch. Microbiol.">
        <title>Rhodococcus pseudokoreensis sp. nov. isolated from the rhizosphere of young M26 apple rootstocks.</title>
        <authorList>
            <person name="Kampfer P."/>
            <person name="Glaeser S.P."/>
            <person name="Blom J."/>
            <person name="Wolf J."/>
            <person name="Benning S."/>
            <person name="Schloter M."/>
            <person name="Neumann-Schaal M."/>
        </authorList>
    </citation>
    <scope>NUCLEOTIDE SEQUENCE [LARGE SCALE GENOMIC DNA]</scope>
    <source>
        <strain evidence="4 5">R79</strain>
    </source>
</reference>
<dbReference type="EMBL" id="CP070614">
    <property type="protein sequence ID" value="QSE87259.1"/>
    <property type="molecule type" value="Genomic_DNA"/>
</dbReference>
<dbReference type="SUPFAM" id="SSF51735">
    <property type="entry name" value="NAD(P)-binding Rossmann-fold domains"/>
    <property type="match status" value="1"/>
</dbReference>
<keyword evidence="4" id="KW-0614">Plasmid</keyword>
<sequence>MAATTALEQGRLATTALDVFATEPLPPDSALWELPNVLLSAHTAGLSVHENERIVTLFCENLRRYLAGEDLLGHILPTRLY</sequence>
<keyword evidence="2" id="KW-0520">NAD</keyword>
<gene>
    <name evidence="4" type="ORF">JWS13_00810</name>
</gene>
<feature type="domain" description="D-isomer specific 2-hydroxyacid dehydrogenase NAD-binding" evidence="3">
    <location>
        <begin position="4"/>
        <end position="44"/>
    </location>
</feature>
<reference evidence="4 5" key="1">
    <citation type="journal article" date="2021" name="Microbiol. Resour. Announc.">
        <title>Complete Genome Sequences of Two Rhodococcus sp. Strains with Large and Linear Chromosomes, Isolated from Apple Rhizosphere.</title>
        <authorList>
            <person name="Benning S."/>
            <person name="Brugnone N."/>
            <person name="Siani R."/>
            <person name="Kublik S."/>
            <person name="Schloter M."/>
            <person name="Rad V."/>
        </authorList>
    </citation>
    <scope>NUCLEOTIDE SEQUENCE [LARGE SCALE GENOMIC DNA]</scope>
    <source>
        <strain evidence="4 5">R79</strain>
    </source>
</reference>
<evidence type="ECO:0000256" key="1">
    <source>
        <dbReference type="ARBA" id="ARBA00023002"/>
    </source>
</evidence>
<dbReference type="RefSeq" id="WP_206003943.1">
    <property type="nucleotide sequence ID" value="NZ_CP070614.1"/>
</dbReference>
<dbReference type="Pfam" id="PF02826">
    <property type="entry name" value="2-Hacid_dh_C"/>
    <property type="match status" value="1"/>
</dbReference>
<proteinExistence type="predicted"/>
<accession>A0A974VXW7</accession>
<dbReference type="PANTHER" id="PTHR43333:SF1">
    <property type="entry name" value="D-ISOMER SPECIFIC 2-HYDROXYACID DEHYDROGENASE NAD-BINDING DOMAIN-CONTAINING PROTEIN"/>
    <property type="match status" value="1"/>
</dbReference>
<evidence type="ECO:0000313" key="5">
    <source>
        <dbReference type="Proteomes" id="UP000662986"/>
    </source>
</evidence>
<dbReference type="Gene3D" id="3.40.50.720">
    <property type="entry name" value="NAD(P)-binding Rossmann-like Domain"/>
    <property type="match status" value="2"/>
</dbReference>
<geneLocation type="plasmid" evidence="4 5">
    <name>unnamed5</name>
</geneLocation>
<evidence type="ECO:0000256" key="2">
    <source>
        <dbReference type="ARBA" id="ARBA00023027"/>
    </source>
</evidence>
<keyword evidence="5" id="KW-1185">Reference proteome</keyword>
<dbReference type="Proteomes" id="UP000662986">
    <property type="component" value="Plasmid unnamed5"/>
</dbReference>
<evidence type="ECO:0000259" key="3">
    <source>
        <dbReference type="Pfam" id="PF02826"/>
    </source>
</evidence>
<organism evidence="4 5">
    <name type="scientific">Rhodococcus pseudokoreensis</name>
    <dbReference type="NCBI Taxonomy" id="2811421"/>
    <lineage>
        <taxon>Bacteria</taxon>
        <taxon>Bacillati</taxon>
        <taxon>Actinomycetota</taxon>
        <taxon>Actinomycetes</taxon>
        <taxon>Mycobacteriales</taxon>
        <taxon>Nocardiaceae</taxon>
        <taxon>Rhodococcus</taxon>
    </lineage>
</organism>
<protein>
    <recommendedName>
        <fullName evidence="3">D-isomer specific 2-hydroxyacid dehydrogenase NAD-binding domain-containing protein</fullName>
    </recommendedName>
</protein>
<keyword evidence="1" id="KW-0560">Oxidoreductase</keyword>
<dbReference type="InterPro" id="IPR036291">
    <property type="entry name" value="NAD(P)-bd_dom_sf"/>
</dbReference>
<dbReference type="InterPro" id="IPR006140">
    <property type="entry name" value="D-isomer_DH_NAD-bd"/>
</dbReference>